<organism evidence="3 4">
    <name type="scientific">Enterocloster bolteae</name>
    <dbReference type="NCBI Taxonomy" id="208479"/>
    <lineage>
        <taxon>Bacteria</taxon>
        <taxon>Bacillati</taxon>
        <taxon>Bacillota</taxon>
        <taxon>Clostridia</taxon>
        <taxon>Lachnospirales</taxon>
        <taxon>Lachnospiraceae</taxon>
        <taxon>Enterocloster</taxon>
    </lineage>
</organism>
<dbReference type="InterPro" id="IPR029149">
    <property type="entry name" value="Creatin/AminoP/Spt16_N"/>
</dbReference>
<sequence>MKYEKVVIKPKERRIKSMLRERGLDGAIVSSPENFHYVTGFAGHQHTVSRQPGFALAVMSSNDKTATQLTTMDYEELTFEKRVREQKERLGEEASEFVVRPYDTWVGVKTWDEITGAAKTVDKQSMESSFDMLKKMVRDMDLAHKKLGVELAYLNVPYFRQLQETFPEAEFVDISSMFVLARSVKAEDEIQMFRTLCRIADEGFYQVSRMVRPGVREREMADCFRQSVIATGFCVPSSWSMFSTGPSGARLTLPEDGIIESTHVVKYDAGVNAEFDFYTTDTSRAWVMKDAAPELFRLKDRLYEGQRRMIAAARPGLPVCELFRTAYEYVKEQYPCYRRGHCGHSISLGPATAEEPYINASAERLLEPGMVLAMEVPCYIRGVNGFNIEDMVLITEDGSEVLTPKTPHYL</sequence>
<evidence type="ECO:0000313" key="3">
    <source>
        <dbReference type="EMBL" id="RGV70748.1"/>
    </source>
</evidence>
<evidence type="ECO:0000313" key="4">
    <source>
        <dbReference type="Proteomes" id="UP000284543"/>
    </source>
</evidence>
<keyword evidence="3" id="KW-0645">Protease</keyword>
<dbReference type="GO" id="GO:0004177">
    <property type="term" value="F:aminopeptidase activity"/>
    <property type="evidence" value="ECO:0007669"/>
    <property type="project" value="UniProtKB-KW"/>
</dbReference>
<dbReference type="PANTHER" id="PTHR46112:SF2">
    <property type="entry name" value="XAA-PRO AMINOPEPTIDASE P-RELATED"/>
    <property type="match status" value="1"/>
</dbReference>
<protein>
    <submittedName>
        <fullName evidence="3">Aminopeptidase P family protein</fullName>
    </submittedName>
</protein>
<dbReference type="InterPro" id="IPR036005">
    <property type="entry name" value="Creatinase/aminopeptidase-like"/>
</dbReference>
<dbReference type="AlphaFoldDB" id="A0A412YVH8"/>
<feature type="domain" description="Peptidase M24" evidence="1">
    <location>
        <begin position="193"/>
        <end position="396"/>
    </location>
</feature>
<dbReference type="Pfam" id="PF01321">
    <property type="entry name" value="Creatinase_N"/>
    <property type="match status" value="1"/>
</dbReference>
<proteinExistence type="predicted"/>
<dbReference type="Pfam" id="PF00557">
    <property type="entry name" value="Peptidase_M24"/>
    <property type="match status" value="1"/>
</dbReference>
<keyword evidence="3" id="KW-0031">Aminopeptidase</keyword>
<dbReference type="SUPFAM" id="SSF55920">
    <property type="entry name" value="Creatinase/aminopeptidase"/>
    <property type="match status" value="1"/>
</dbReference>
<evidence type="ECO:0000259" key="2">
    <source>
        <dbReference type="Pfam" id="PF01321"/>
    </source>
</evidence>
<dbReference type="EMBL" id="QRZM01000019">
    <property type="protein sequence ID" value="RGV70748.1"/>
    <property type="molecule type" value="Genomic_DNA"/>
</dbReference>
<dbReference type="CDD" id="cd01066">
    <property type="entry name" value="APP_MetAP"/>
    <property type="match status" value="1"/>
</dbReference>
<gene>
    <name evidence="3" type="ORF">DWW02_26940</name>
</gene>
<feature type="domain" description="Creatinase N-terminal" evidence="2">
    <location>
        <begin position="14"/>
        <end position="184"/>
    </location>
</feature>
<keyword evidence="3" id="KW-0378">Hydrolase</keyword>
<evidence type="ECO:0000259" key="1">
    <source>
        <dbReference type="Pfam" id="PF00557"/>
    </source>
</evidence>
<name>A0A412YVH8_9FIRM</name>
<dbReference type="InterPro" id="IPR000994">
    <property type="entry name" value="Pept_M24"/>
</dbReference>
<accession>A0A412YVH8</accession>
<comment type="caution">
    <text evidence="3">The sequence shown here is derived from an EMBL/GenBank/DDBJ whole genome shotgun (WGS) entry which is preliminary data.</text>
</comment>
<dbReference type="Gene3D" id="3.40.350.10">
    <property type="entry name" value="Creatinase/prolidase N-terminal domain"/>
    <property type="match status" value="1"/>
</dbReference>
<dbReference type="SUPFAM" id="SSF53092">
    <property type="entry name" value="Creatinase/prolidase N-terminal domain"/>
    <property type="match status" value="1"/>
</dbReference>
<dbReference type="Proteomes" id="UP000284543">
    <property type="component" value="Unassembled WGS sequence"/>
</dbReference>
<dbReference type="Gene3D" id="3.90.230.10">
    <property type="entry name" value="Creatinase/methionine aminopeptidase superfamily"/>
    <property type="match status" value="1"/>
</dbReference>
<reference evidence="3 4" key="1">
    <citation type="submission" date="2018-08" db="EMBL/GenBank/DDBJ databases">
        <title>A genome reference for cultivated species of the human gut microbiota.</title>
        <authorList>
            <person name="Zou Y."/>
            <person name="Xue W."/>
            <person name="Luo G."/>
        </authorList>
    </citation>
    <scope>NUCLEOTIDE SEQUENCE [LARGE SCALE GENOMIC DNA]</scope>
    <source>
        <strain evidence="3 4">AF14-18</strain>
    </source>
</reference>
<dbReference type="InterPro" id="IPR050659">
    <property type="entry name" value="Peptidase_M24B"/>
</dbReference>
<dbReference type="RefSeq" id="WP_118019593.1">
    <property type="nucleotide sequence ID" value="NZ_CAUHGS010000021.1"/>
</dbReference>
<dbReference type="PANTHER" id="PTHR46112">
    <property type="entry name" value="AMINOPEPTIDASE"/>
    <property type="match status" value="1"/>
</dbReference>
<dbReference type="InterPro" id="IPR000587">
    <property type="entry name" value="Creatinase_N"/>
</dbReference>